<reference evidence="1" key="1">
    <citation type="journal article" date="2014" name="Int. J. Syst. Evol. Microbiol.">
        <title>Complete genome sequence of Corynebacterium casei LMG S-19264T (=DSM 44701T), isolated from a smear-ripened cheese.</title>
        <authorList>
            <consortium name="US DOE Joint Genome Institute (JGI-PGF)"/>
            <person name="Walter F."/>
            <person name="Albersmeier A."/>
            <person name="Kalinowski J."/>
            <person name="Ruckert C."/>
        </authorList>
    </citation>
    <scope>NUCLEOTIDE SEQUENCE</scope>
    <source>
        <strain evidence="1">CGMCC 4.7278</strain>
    </source>
</reference>
<name>A0A917VEH8_9NOCA</name>
<accession>A0A917VEH8</accession>
<organism evidence="1 2">
    <name type="scientific">Nocardia camponoti</name>
    <dbReference type="NCBI Taxonomy" id="1616106"/>
    <lineage>
        <taxon>Bacteria</taxon>
        <taxon>Bacillati</taxon>
        <taxon>Actinomycetota</taxon>
        <taxon>Actinomycetes</taxon>
        <taxon>Mycobacteriales</taxon>
        <taxon>Nocardiaceae</taxon>
        <taxon>Nocardia</taxon>
    </lineage>
</organism>
<dbReference type="Proteomes" id="UP000612956">
    <property type="component" value="Unassembled WGS sequence"/>
</dbReference>
<evidence type="ECO:0000313" key="2">
    <source>
        <dbReference type="Proteomes" id="UP000612956"/>
    </source>
</evidence>
<dbReference type="RefSeq" id="WP_188831225.1">
    <property type="nucleotide sequence ID" value="NZ_BMMW01000007.1"/>
</dbReference>
<proteinExistence type="predicted"/>
<evidence type="ECO:0000313" key="1">
    <source>
        <dbReference type="EMBL" id="GGK69176.1"/>
    </source>
</evidence>
<keyword evidence="2" id="KW-1185">Reference proteome</keyword>
<comment type="caution">
    <text evidence="1">The sequence shown here is derived from an EMBL/GenBank/DDBJ whole genome shotgun (WGS) entry which is preliminary data.</text>
</comment>
<reference evidence="1" key="2">
    <citation type="submission" date="2020-09" db="EMBL/GenBank/DDBJ databases">
        <authorList>
            <person name="Sun Q."/>
            <person name="Zhou Y."/>
        </authorList>
    </citation>
    <scope>NUCLEOTIDE SEQUENCE</scope>
    <source>
        <strain evidence="1">CGMCC 4.7278</strain>
    </source>
</reference>
<protein>
    <submittedName>
        <fullName evidence="1">Uncharacterized protein</fullName>
    </submittedName>
</protein>
<sequence length="99" mass="10398">MLLVAVNAAVTHGGIWFHVPVQSESDDDGPVDYSELDPPCHHWDDQVGTVMAGAPGIAPMSAVSTCAACIVRSQGYVQLKTGIPAGPFVPHQPHTPDRA</sequence>
<gene>
    <name evidence="1" type="ORF">GCM10011591_46650</name>
</gene>
<dbReference type="EMBL" id="BMMW01000007">
    <property type="protein sequence ID" value="GGK69176.1"/>
    <property type="molecule type" value="Genomic_DNA"/>
</dbReference>
<dbReference type="AlphaFoldDB" id="A0A917VEH8"/>